<dbReference type="InterPro" id="IPR012423">
    <property type="entry name" value="Eaf7/MRGBP"/>
</dbReference>
<dbReference type="Proteomes" id="UP000315295">
    <property type="component" value="Unassembled WGS sequence"/>
</dbReference>
<dbReference type="GO" id="GO:0035267">
    <property type="term" value="C:NuA4 histone acetyltransferase complex"/>
    <property type="evidence" value="ECO:0007669"/>
    <property type="project" value="TreeGrafter"/>
</dbReference>
<name>A0A540LL38_MALBA</name>
<dbReference type="PANTHER" id="PTHR13581">
    <property type="entry name" value="MRG-BINDING PROTEIN"/>
    <property type="match status" value="1"/>
</dbReference>
<proteinExistence type="inferred from homology"/>
<evidence type="ECO:0000313" key="8">
    <source>
        <dbReference type="Proteomes" id="UP000315295"/>
    </source>
</evidence>
<comment type="similarity">
    <text evidence="2">Belongs to the EAF7 family.</text>
</comment>
<evidence type="ECO:0000256" key="6">
    <source>
        <dbReference type="ARBA" id="ARBA00023242"/>
    </source>
</evidence>
<keyword evidence="6" id="KW-0539">Nucleus</keyword>
<dbReference type="GO" id="GO:0006357">
    <property type="term" value="P:regulation of transcription by RNA polymerase II"/>
    <property type="evidence" value="ECO:0007669"/>
    <property type="project" value="TreeGrafter"/>
</dbReference>
<dbReference type="STRING" id="106549.A0A540LL38"/>
<dbReference type="PANTHER" id="PTHR13581:SF5">
    <property type="entry name" value="MRG_MORF4L-BINDING PROTEIN"/>
    <property type="match status" value="1"/>
</dbReference>
<comment type="subcellular location">
    <subcellularLocation>
        <location evidence="1">Nucleus</location>
    </subcellularLocation>
</comment>
<dbReference type="AlphaFoldDB" id="A0A540LL38"/>
<evidence type="ECO:0008006" key="9">
    <source>
        <dbReference type="Google" id="ProtNLM"/>
    </source>
</evidence>
<keyword evidence="3" id="KW-0156">Chromatin regulator</keyword>
<evidence type="ECO:0000256" key="5">
    <source>
        <dbReference type="ARBA" id="ARBA00023163"/>
    </source>
</evidence>
<comment type="caution">
    <text evidence="7">The sequence shown here is derived from an EMBL/GenBank/DDBJ whole genome shotgun (WGS) entry which is preliminary data.</text>
</comment>
<dbReference type="GO" id="GO:0006325">
    <property type="term" value="P:chromatin organization"/>
    <property type="evidence" value="ECO:0007669"/>
    <property type="project" value="UniProtKB-KW"/>
</dbReference>
<keyword evidence="5" id="KW-0804">Transcription</keyword>
<dbReference type="EMBL" id="VIEB01000545">
    <property type="protein sequence ID" value="TQD87193.1"/>
    <property type="molecule type" value="Genomic_DNA"/>
</dbReference>
<protein>
    <recommendedName>
        <fullName evidence="9">Chromatin modification-related protein EAF7</fullName>
    </recommendedName>
</protein>
<keyword evidence="4" id="KW-0805">Transcription regulation</keyword>
<accession>A0A540LL38</accession>
<evidence type="ECO:0000256" key="3">
    <source>
        <dbReference type="ARBA" id="ARBA00022853"/>
    </source>
</evidence>
<keyword evidence="8" id="KW-1185">Reference proteome</keyword>
<evidence type="ECO:0000256" key="2">
    <source>
        <dbReference type="ARBA" id="ARBA00007117"/>
    </source>
</evidence>
<organism evidence="7 8">
    <name type="scientific">Malus baccata</name>
    <name type="common">Siberian crab apple</name>
    <name type="synonym">Pyrus baccata</name>
    <dbReference type="NCBI Taxonomy" id="106549"/>
    <lineage>
        <taxon>Eukaryota</taxon>
        <taxon>Viridiplantae</taxon>
        <taxon>Streptophyta</taxon>
        <taxon>Embryophyta</taxon>
        <taxon>Tracheophyta</taxon>
        <taxon>Spermatophyta</taxon>
        <taxon>Magnoliopsida</taxon>
        <taxon>eudicotyledons</taxon>
        <taxon>Gunneridae</taxon>
        <taxon>Pentapetalae</taxon>
        <taxon>rosids</taxon>
        <taxon>fabids</taxon>
        <taxon>Rosales</taxon>
        <taxon>Rosaceae</taxon>
        <taxon>Amygdaloideae</taxon>
        <taxon>Maleae</taxon>
        <taxon>Malus</taxon>
    </lineage>
</organism>
<reference evidence="7 8" key="1">
    <citation type="journal article" date="2019" name="G3 (Bethesda)">
        <title>Sequencing of a Wild Apple (Malus baccata) Genome Unravels the Differences Between Cultivated and Wild Apple Species Regarding Disease Resistance and Cold Tolerance.</title>
        <authorList>
            <person name="Chen X."/>
        </authorList>
    </citation>
    <scope>NUCLEOTIDE SEQUENCE [LARGE SCALE GENOMIC DNA]</scope>
    <source>
        <strain evidence="8">cv. Shandingzi</strain>
        <tissue evidence="7">Leaves</tissue>
    </source>
</reference>
<dbReference type="GO" id="GO:0005634">
    <property type="term" value="C:nucleus"/>
    <property type="evidence" value="ECO:0007669"/>
    <property type="project" value="UniProtKB-SubCell"/>
</dbReference>
<evidence type="ECO:0000313" key="7">
    <source>
        <dbReference type="EMBL" id="TQD87193.1"/>
    </source>
</evidence>
<gene>
    <name evidence="7" type="ORF">C1H46_027228</name>
</gene>
<evidence type="ECO:0000256" key="1">
    <source>
        <dbReference type="ARBA" id="ARBA00004123"/>
    </source>
</evidence>
<sequence length="58" mass="7236">MEFLQRSFDRHFSADEVLQLLERFYNLEMLKPDDEEMDFLNREEEFCLPQNFFVKEEP</sequence>
<evidence type="ECO:0000256" key="4">
    <source>
        <dbReference type="ARBA" id="ARBA00023015"/>
    </source>
</evidence>